<evidence type="ECO:0000256" key="12">
    <source>
        <dbReference type="ARBA" id="ARBA00022840"/>
    </source>
</evidence>
<evidence type="ECO:0000256" key="16">
    <source>
        <dbReference type="ARBA" id="ARBA00047700"/>
    </source>
</evidence>
<proteinExistence type="inferred from homology"/>
<dbReference type="Gene3D" id="3.30.470.20">
    <property type="entry name" value="ATP-grasp fold, B domain"/>
    <property type="match status" value="1"/>
</dbReference>
<comment type="catalytic activity">
    <reaction evidence="16">
        <text>pyruvate + ATP + H2O = phosphoenolpyruvate + AMP + phosphate + 2 H(+)</text>
        <dbReference type="Rhea" id="RHEA:11364"/>
        <dbReference type="ChEBI" id="CHEBI:15361"/>
        <dbReference type="ChEBI" id="CHEBI:15377"/>
        <dbReference type="ChEBI" id="CHEBI:15378"/>
        <dbReference type="ChEBI" id="CHEBI:30616"/>
        <dbReference type="ChEBI" id="CHEBI:43474"/>
        <dbReference type="ChEBI" id="CHEBI:58702"/>
        <dbReference type="ChEBI" id="CHEBI:456215"/>
        <dbReference type="EC" id="2.7.9.2"/>
    </reaction>
</comment>
<dbReference type="Gene3D" id="3.30.1490.20">
    <property type="entry name" value="ATP-grasp fold, A domain"/>
    <property type="match status" value="1"/>
</dbReference>
<dbReference type="Gene3D" id="3.20.20.60">
    <property type="entry name" value="Phosphoenolpyruvate-binding domains"/>
    <property type="match status" value="1"/>
</dbReference>
<keyword evidence="14" id="KW-0651">Protein splicing</keyword>
<dbReference type="GO" id="GO:0008986">
    <property type="term" value="F:pyruvate, water dikinase activity"/>
    <property type="evidence" value="ECO:0007669"/>
    <property type="project" value="UniProtKB-EC"/>
</dbReference>
<sequence length="1205" mass="134661">MLQIEHNQEHSQINQEALVLPFNSVGIADIPLVGGKNASLGEMIQQLSSKGVKVPHGFATTAYAYRYFITAAGLEVKLRKIFADLDVENMDNLRECGKKARSLMLETPFPLELQEAIIKSYQSLCQEYGINIDVAVRSSATAEDLPDASFAGQQETYLNVHGIKSLLESCHKCFASIFTDRAISYRQIKGFDHFEVALSVGVQKMVRSDLASSGVMFSIDTETGFKNAALITAAYGLGETIVQGAVNPDEYLVFKPTLKQGYKPILQKRLGTKEIKMIYDLGGSKLTKNISVPQLERHQFALNDQEILQLAEWTCIIEDHYSQIRGITTPMDIEWAKDGITGELFIVQARPETVQSQKSKTVLKTYQLKEKSQVLLTGRSVGEMIGQGQARVILDVSQINLFQAGEVLVTNRTDPDWEPIMKKASAIVTNSGGRTCFDGETKILTNQGFMTIQQIYEQGYQGLSTLALNTKTHQMEWKPIEDAMKRTSKTIGVSVSQTGKVTDNILRLTPDHKMVNLRNGEYTKTEIQEMLDTQEMVLVSQNIPTLGDNKNQEADLAYLIGGIITDGSIYTSRTRGEVQFIQKCLPEKQAFIVTMNDKMNTVYGKSFTPCDKPVSSGYVRGKQVKGQATAYRVYSKAIAYDLKQKEQQISQILLENTSEVSYHFLGGVIDGDGCYANNRINIYISEENLLQAVIIACLKINTVPQVTRNRHIYNVQIVEKLEQILEYTQRVKGEVTPRTIQTRFFATNQLFDDNVTGEIKLRKDKNLLISDKQLREIGQFEQLLQGDIRMQRVVKVVDEVDAEVYNITVANHHNYLVFTDKYTPVVVCNCHAAIIAREMGIPAIVGCGNATTILETEQEITVSCAEGETGQVYSGLLKFEIQELTLDNLPRTRTKIMMNVGNPEEALGLTAIPNDGVGLARMEFIIANHIKAHPLALLHFDKLEDELAKYKISELTAQYENKAEFFITKLAQGIGTIAAAFYPKPVIVRLSDFKSNEYANLLGGRQFEPKEENPMIGWRGASRYYDPRYCEGFALECEAMKRVRNEMGLTNMILMIPFCRTPEEGKRVLAEMAKNGLVKGENGLEVYVMCELPSNVLLADEFSQIFDGFSIGSNDLTQLTLGLDRDSELVAHLFDERNEAVKRIIAKAITTVKQNGRKIGICGQAPSDYPEFARFLVQQGIDSISLNPDSVIKTMLEIAKAERGE</sequence>
<evidence type="ECO:0000256" key="13">
    <source>
        <dbReference type="ARBA" id="ARBA00022842"/>
    </source>
</evidence>
<keyword evidence="11" id="KW-0068">Autocatalytic cleavage</keyword>
<evidence type="ECO:0000256" key="2">
    <source>
        <dbReference type="ARBA" id="ARBA00002988"/>
    </source>
</evidence>
<dbReference type="EC" id="2.7.9.2" evidence="5"/>
<dbReference type="InterPro" id="IPR006319">
    <property type="entry name" value="PEP_synth"/>
</dbReference>
<gene>
    <name evidence="18" type="ORF">AN481_07295</name>
</gene>
<dbReference type="PROSITE" id="PS50818">
    <property type="entry name" value="INTEIN_C_TER"/>
    <property type="match status" value="1"/>
</dbReference>
<dbReference type="Gene3D" id="3.10.28.10">
    <property type="entry name" value="Homing endonucleases"/>
    <property type="match status" value="1"/>
</dbReference>
<comment type="similarity">
    <text evidence="4">Belongs to the PEP-utilizing enzyme family.</text>
</comment>
<dbReference type="PROSITE" id="PS50819">
    <property type="entry name" value="INTEIN_ENDONUCLEASE"/>
    <property type="match status" value="1"/>
</dbReference>
<dbReference type="InterPro" id="IPR006142">
    <property type="entry name" value="INTEIN"/>
</dbReference>
<dbReference type="AlphaFoldDB" id="A0A1B7VYJ3"/>
<dbReference type="Gene3D" id="3.50.30.10">
    <property type="entry name" value="Phosphohistidine domain"/>
    <property type="match status" value="2"/>
</dbReference>
<keyword evidence="8" id="KW-0479">Metal-binding</keyword>
<dbReference type="GO" id="GO:0046872">
    <property type="term" value="F:metal ion binding"/>
    <property type="evidence" value="ECO:0007669"/>
    <property type="project" value="UniProtKB-KW"/>
</dbReference>
<dbReference type="PROSITE" id="PS50817">
    <property type="entry name" value="INTEIN_N_TER"/>
    <property type="match status" value="1"/>
</dbReference>
<dbReference type="InterPro" id="IPR036637">
    <property type="entry name" value="Phosphohistidine_dom_sf"/>
</dbReference>
<dbReference type="InterPro" id="IPR027434">
    <property type="entry name" value="Homing_endonucl"/>
</dbReference>
<dbReference type="GO" id="GO:0016539">
    <property type="term" value="P:intein-mediated protein splicing"/>
    <property type="evidence" value="ECO:0007669"/>
    <property type="project" value="InterPro"/>
</dbReference>
<dbReference type="Pfam" id="PF01326">
    <property type="entry name" value="PPDK_N"/>
    <property type="match status" value="1"/>
</dbReference>
<dbReference type="PATRIC" id="fig|1710894.3.peg.3057"/>
<dbReference type="SUPFAM" id="SSF52009">
    <property type="entry name" value="Phosphohistidine domain"/>
    <property type="match status" value="1"/>
</dbReference>
<evidence type="ECO:0000256" key="11">
    <source>
        <dbReference type="ARBA" id="ARBA00022813"/>
    </source>
</evidence>
<name>A0A1B7VYJ3_APHFL</name>
<dbReference type="Proteomes" id="UP000092382">
    <property type="component" value="Unassembled WGS sequence"/>
</dbReference>
<dbReference type="InterPro" id="IPR036844">
    <property type="entry name" value="Hint_dom_sf"/>
</dbReference>
<dbReference type="InterPro" id="IPR013815">
    <property type="entry name" value="ATP_grasp_subdomain_1"/>
</dbReference>
<dbReference type="Pfam" id="PF00391">
    <property type="entry name" value="PEP-utilizers"/>
    <property type="match status" value="2"/>
</dbReference>
<dbReference type="SUPFAM" id="SSF51294">
    <property type="entry name" value="Hedgehog/intein (Hint) domain"/>
    <property type="match status" value="1"/>
</dbReference>
<dbReference type="FunFam" id="3.30.1490.20:FF:000010">
    <property type="entry name" value="Phosphoenolpyruvate synthase"/>
    <property type="match status" value="1"/>
</dbReference>
<evidence type="ECO:0000256" key="3">
    <source>
        <dbReference type="ARBA" id="ARBA00004742"/>
    </source>
</evidence>
<organism evidence="18 19">
    <name type="scientific">Aphanizomenon flos-aquae LD13</name>
    <dbReference type="NCBI Taxonomy" id="1710894"/>
    <lineage>
        <taxon>Bacteria</taxon>
        <taxon>Bacillati</taxon>
        <taxon>Cyanobacteriota</taxon>
        <taxon>Cyanophyceae</taxon>
        <taxon>Nostocales</taxon>
        <taxon>Aphanizomenonaceae</taxon>
        <taxon>Aphanizomenon</taxon>
    </lineage>
</organism>
<dbReference type="InterPro" id="IPR000121">
    <property type="entry name" value="PEP_util_C"/>
</dbReference>
<evidence type="ECO:0000256" key="1">
    <source>
        <dbReference type="ARBA" id="ARBA00001946"/>
    </source>
</evidence>
<dbReference type="PANTHER" id="PTHR43030">
    <property type="entry name" value="PHOSPHOENOLPYRUVATE SYNTHASE"/>
    <property type="match status" value="1"/>
</dbReference>
<dbReference type="InterPro" id="IPR006141">
    <property type="entry name" value="Intein_N"/>
</dbReference>
<keyword evidence="10" id="KW-0418">Kinase</keyword>
<protein>
    <recommendedName>
        <fullName evidence="6">Phosphoenolpyruvate synthase</fullName>
        <ecNumber evidence="5">2.7.9.2</ecNumber>
    </recommendedName>
    <alternativeName>
        <fullName evidence="15">Pyruvate, water dikinase</fullName>
    </alternativeName>
</protein>
<dbReference type="InterPro" id="IPR008279">
    <property type="entry name" value="PEP-util_enz_mobile_dom"/>
</dbReference>
<dbReference type="STRING" id="1803587.GCA_001593825_02410"/>
<evidence type="ECO:0000256" key="8">
    <source>
        <dbReference type="ARBA" id="ARBA00022723"/>
    </source>
</evidence>
<evidence type="ECO:0000313" key="18">
    <source>
        <dbReference type="EMBL" id="OBQ26049.1"/>
    </source>
</evidence>
<comment type="function">
    <text evidence="2">Catalyzes the phosphorylation of pyruvate to phosphoenolpyruvate.</text>
</comment>
<reference evidence="18 19" key="1">
    <citation type="submission" date="2015-09" db="EMBL/GenBank/DDBJ databases">
        <title>Whole genome shotgun sequence assembly of Aphanizomenon flos-aquae UKL13.</title>
        <authorList>
            <person name="Driscoll C."/>
        </authorList>
    </citation>
    <scope>NUCLEOTIDE SEQUENCE [LARGE SCALE GENOMIC DNA]</scope>
    <source>
        <strain evidence="18">MDT13</strain>
    </source>
</reference>
<dbReference type="PROSITE" id="PS00742">
    <property type="entry name" value="PEP_ENZYMES_2"/>
    <property type="match status" value="1"/>
</dbReference>
<keyword evidence="18" id="KW-0670">Pyruvate</keyword>
<dbReference type="GO" id="GO:0006094">
    <property type="term" value="P:gluconeogenesis"/>
    <property type="evidence" value="ECO:0007669"/>
    <property type="project" value="UniProtKB-UniPathway"/>
</dbReference>
<evidence type="ECO:0000256" key="5">
    <source>
        <dbReference type="ARBA" id="ARBA00011996"/>
    </source>
</evidence>
<comment type="caution">
    <text evidence="18">The sequence shown here is derived from an EMBL/GenBank/DDBJ whole genome shotgun (WGS) entry which is preliminary data.</text>
</comment>
<accession>A0A1B7VYJ3</accession>
<dbReference type="SUPFAM" id="SSF55608">
    <property type="entry name" value="Homing endonucleases"/>
    <property type="match status" value="1"/>
</dbReference>
<dbReference type="InterPro" id="IPR023151">
    <property type="entry name" value="PEP_util_CS"/>
</dbReference>
<dbReference type="PANTHER" id="PTHR43030:SF1">
    <property type="entry name" value="PHOSPHOENOLPYRUVATE SYNTHASE"/>
    <property type="match status" value="1"/>
</dbReference>
<evidence type="ECO:0000256" key="7">
    <source>
        <dbReference type="ARBA" id="ARBA00022679"/>
    </source>
</evidence>
<keyword evidence="12" id="KW-0067">ATP-binding</keyword>
<dbReference type="InterPro" id="IPR040442">
    <property type="entry name" value="Pyrv_kinase-like_dom_sf"/>
</dbReference>
<comment type="cofactor">
    <cofactor evidence="1">
        <name>Mg(2+)</name>
        <dbReference type="ChEBI" id="CHEBI:18420"/>
    </cofactor>
</comment>
<dbReference type="NCBIfam" id="TIGR01443">
    <property type="entry name" value="intein_Cterm"/>
    <property type="match status" value="1"/>
</dbReference>
<evidence type="ECO:0000256" key="10">
    <source>
        <dbReference type="ARBA" id="ARBA00022777"/>
    </source>
</evidence>
<dbReference type="Pfam" id="PF02896">
    <property type="entry name" value="PEP-utilizers_C"/>
    <property type="match status" value="1"/>
</dbReference>
<evidence type="ECO:0000256" key="15">
    <source>
        <dbReference type="ARBA" id="ARBA00033470"/>
    </source>
</evidence>
<evidence type="ECO:0000259" key="17">
    <source>
        <dbReference type="PROSITE" id="PS50819"/>
    </source>
</evidence>
<evidence type="ECO:0000256" key="14">
    <source>
        <dbReference type="ARBA" id="ARBA00023000"/>
    </source>
</evidence>
<evidence type="ECO:0000313" key="19">
    <source>
        <dbReference type="Proteomes" id="UP000092382"/>
    </source>
</evidence>
<dbReference type="NCBIfam" id="NF005057">
    <property type="entry name" value="PRK06464.1"/>
    <property type="match status" value="2"/>
</dbReference>
<dbReference type="SUPFAM" id="SSF51621">
    <property type="entry name" value="Phosphoenolpyruvate/pyruvate domain"/>
    <property type="match status" value="1"/>
</dbReference>
<evidence type="ECO:0000256" key="6">
    <source>
        <dbReference type="ARBA" id="ARBA00021623"/>
    </source>
</evidence>
<dbReference type="InterPro" id="IPR002192">
    <property type="entry name" value="PPDK_AMP/ATP-bd"/>
</dbReference>
<dbReference type="SUPFAM" id="SSF56059">
    <property type="entry name" value="Glutathione synthetase ATP-binding domain-like"/>
    <property type="match status" value="1"/>
</dbReference>
<dbReference type="UniPathway" id="UPA00138"/>
<dbReference type="InterPro" id="IPR004042">
    <property type="entry name" value="Intein_endonuc_central"/>
</dbReference>
<feature type="domain" description="DOD-type homing endonuclease" evidence="17">
    <location>
        <begin position="559"/>
        <end position="702"/>
    </location>
</feature>
<dbReference type="Gene3D" id="2.170.16.10">
    <property type="entry name" value="Hedgehog/Intein (Hint) domain"/>
    <property type="match status" value="2"/>
</dbReference>
<evidence type="ECO:0000256" key="9">
    <source>
        <dbReference type="ARBA" id="ARBA00022741"/>
    </source>
</evidence>
<evidence type="ECO:0000256" key="4">
    <source>
        <dbReference type="ARBA" id="ARBA00007837"/>
    </source>
</evidence>
<dbReference type="EMBL" id="LJOY01000017">
    <property type="protein sequence ID" value="OBQ26049.1"/>
    <property type="molecule type" value="Genomic_DNA"/>
</dbReference>
<keyword evidence="13" id="KW-0460">Magnesium</keyword>
<keyword evidence="9" id="KW-0547">Nucleotide-binding</keyword>
<dbReference type="PRINTS" id="PR00379">
    <property type="entry name" value="INTEIN"/>
</dbReference>
<keyword evidence="7" id="KW-0808">Transferase</keyword>
<dbReference type="GO" id="GO:0005524">
    <property type="term" value="F:ATP binding"/>
    <property type="evidence" value="ECO:0007669"/>
    <property type="project" value="UniProtKB-KW"/>
</dbReference>
<dbReference type="FunFam" id="3.30.470.20:FF:000017">
    <property type="entry name" value="Phosphoenolpyruvate synthase"/>
    <property type="match status" value="1"/>
</dbReference>
<comment type="pathway">
    <text evidence="3">Carbohydrate biosynthesis; gluconeogenesis.</text>
</comment>
<dbReference type="InterPro" id="IPR015813">
    <property type="entry name" value="Pyrv/PenolPyrv_kinase-like_dom"/>
</dbReference>
<dbReference type="GO" id="GO:0004519">
    <property type="term" value="F:endonuclease activity"/>
    <property type="evidence" value="ECO:0007669"/>
    <property type="project" value="InterPro"/>
</dbReference>
<dbReference type="InterPro" id="IPR030934">
    <property type="entry name" value="Intein_C"/>
</dbReference>